<name>A0A8E6Z6Z6_9VIRU</name>
<keyword evidence="1" id="KW-0808">Transferase</keyword>
<dbReference type="EMBL" id="MW752193">
    <property type="protein sequence ID" value="QVU39995.1"/>
    <property type="molecule type" value="Genomic_RNA"/>
</dbReference>
<accession>A0A8E6Z6Z6</accession>
<protein>
    <submittedName>
        <fullName evidence="1">RNA-dependent RNA polymerase</fullName>
    </submittedName>
</protein>
<keyword evidence="1" id="KW-0696">RNA-directed RNA polymerase</keyword>
<sequence>MCSERQRDVAPPSADYSAPGACQTFRHKVGTASTRAISFLSTTFKRDIPYEPVVIQQSCSEYTAHWKRFFSSFLIRVLEEGGGDPEEVTFAASLASVPKCWPQSCPCMNETLENELKDRLDKGKLTLPEGYLEFVRSKIRCLFPRGVREKQVRKASKLVTPPFKSTTANGRETGGSFAYWRGRQEEYVSTVLDPVVVHTPEFMVAPAPGKPRPLVRNDPTYLYLKPLHKILYDTISREDWLLRGDVKRKSFLRAGFSPGKKYLSADFTAATDNLPIEVAETILDELLRLSSHSLTPLFLEALGSLRPLISFSDCVKSPSRGQLMGNLLSFPLLCIQNWIAACYVDEVVGEVTPKLVNGDDLAVQASEQWVFHYRRLAPSFGFQLNEKKTCWSTSLLTMNSTYFTRNFKVIPYVKCGAMRTEDPRDLASAWDTMVGVFARVRSSWFRRVSRSFLSFFSRIIRLSRRTVYALGIRFPVWSGVSMPRDLWNREKRRVRPELPLPRVPSGMHPDLVPFNDPDGLAEGREIAEAICAAHWEMDEYEPLAKMKFSERAELFREGVTRRGKERACEARCRLMTKETAEKMVWVPKSIQDCLDLTHERVTLGDDGYLSFTECELCSRVEDSKRSKIQPFVMTNEMRLWNEAFHARKDWGMFSGERVDC</sequence>
<keyword evidence="1" id="KW-0548">Nucleotidyltransferase</keyword>
<evidence type="ECO:0000313" key="1">
    <source>
        <dbReference type="EMBL" id="QVU39995.1"/>
    </source>
</evidence>
<organism evidence="1">
    <name type="scientific">Magnaporthe oryzae botourmiavirus 7</name>
    <dbReference type="NCBI Taxonomy" id="2755484"/>
    <lineage>
        <taxon>Viruses</taxon>
        <taxon>Riboviria</taxon>
        <taxon>Orthornavirae</taxon>
        <taxon>Lenarviricota</taxon>
        <taxon>Miaviricetes</taxon>
        <taxon>Ourlivirales</taxon>
        <taxon>Botourmiaviridae</taxon>
        <taxon>Epsilonscleroulivirus</taxon>
        <taxon>Epsilonscleroulivirus alphaoryzae</taxon>
    </lineage>
</organism>
<reference evidence="1" key="1">
    <citation type="submission" date="2021-03" db="EMBL/GenBank/DDBJ databases">
        <authorList>
            <person name="Urzo M.L.R."/>
            <person name="Cope A.E."/>
            <person name="Guinto T.D."/>
            <person name="Kondo H."/>
            <person name="Suzuki N."/>
        </authorList>
    </citation>
    <scope>NUCLEOTIDE SEQUENCE</scope>
    <source>
        <strain evidence="1">445_NGS_MO</strain>
    </source>
</reference>
<gene>
    <name evidence="1" type="primary">RdRp</name>
</gene>
<dbReference type="GO" id="GO:0003968">
    <property type="term" value="F:RNA-directed RNA polymerase activity"/>
    <property type="evidence" value="ECO:0007669"/>
    <property type="project" value="UniProtKB-KW"/>
</dbReference>
<proteinExistence type="predicted"/>